<feature type="non-terminal residue" evidence="1">
    <location>
        <position position="1"/>
    </location>
</feature>
<protein>
    <submittedName>
        <fullName evidence="1">Uncharacterized protein</fullName>
    </submittedName>
</protein>
<organism evidence="1 2">
    <name type="scientific">Rotaria socialis</name>
    <dbReference type="NCBI Taxonomy" id="392032"/>
    <lineage>
        <taxon>Eukaryota</taxon>
        <taxon>Metazoa</taxon>
        <taxon>Spiralia</taxon>
        <taxon>Gnathifera</taxon>
        <taxon>Rotifera</taxon>
        <taxon>Eurotatoria</taxon>
        <taxon>Bdelloidea</taxon>
        <taxon>Philodinida</taxon>
        <taxon>Philodinidae</taxon>
        <taxon>Rotaria</taxon>
    </lineage>
</organism>
<dbReference type="AlphaFoldDB" id="A0A822BHK9"/>
<evidence type="ECO:0000313" key="1">
    <source>
        <dbReference type="EMBL" id="CAF5018959.1"/>
    </source>
</evidence>
<dbReference type="EMBL" id="CAJOBR010038202">
    <property type="protein sequence ID" value="CAF5018959.1"/>
    <property type="molecule type" value="Genomic_DNA"/>
</dbReference>
<name>A0A822BHK9_9BILA</name>
<gene>
    <name evidence="1" type="ORF">QYT958_LOCUS39772</name>
</gene>
<evidence type="ECO:0000313" key="2">
    <source>
        <dbReference type="Proteomes" id="UP000663848"/>
    </source>
</evidence>
<accession>A0A822BHK9</accession>
<comment type="caution">
    <text evidence="1">The sequence shown here is derived from an EMBL/GenBank/DDBJ whole genome shotgun (WGS) entry which is preliminary data.</text>
</comment>
<reference evidence="1" key="1">
    <citation type="submission" date="2021-02" db="EMBL/GenBank/DDBJ databases">
        <authorList>
            <person name="Nowell W R."/>
        </authorList>
    </citation>
    <scope>NUCLEOTIDE SEQUENCE</scope>
</reference>
<sequence length="70" mass="8213">DARETRKRDILNKIKHRVLDEDTSIGIIIEEEYRKANLSVEEKQMMPLLTQIESGLHKLRRKSLPSISQN</sequence>
<dbReference type="Proteomes" id="UP000663848">
    <property type="component" value="Unassembled WGS sequence"/>
</dbReference>
<proteinExistence type="predicted"/>